<reference evidence="1 2" key="1">
    <citation type="submission" date="2017-06" db="EMBL/GenBank/DDBJ databases">
        <authorList>
            <person name="Kim H.J."/>
            <person name="Triplett B.A."/>
        </authorList>
    </citation>
    <scope>NUCLEOTIDE SEQUENCE [LARGE SCALE GENOMIC DNA]</scope>
    <source>
        <strain evidence="1 2">CGMCC 4.1858</strain>
    </source>
</reference>
<dbReference type="EMBL" id="FZOF01000026">
    <property type="protein sequence ID" value="SNT44492.1"/>
    <property type="molecule type" value="Genomic_DNA"/>
</dbReference>
<dbReference type="Proteomes" id="UP000198280">
    <property type="component" value="Unassembled WGS sequence"/>
</dbReference>
<dbReference type="AlphaFoldDB" id="A0A239MQT3"/>
<organism evidence="1 2">
    <name type="scientific">Actinacidiphila glaucinigra</name>
    <dbReference type="NCBI Taxonomy" id="235986"/>
    <lineage>
        <taxon>Bacteria</taxon>
        <taxon>Bacillati</taxon>
        <taxon>Actinomycetota</taxon>
        <taxon>Actinomycetes</taxon>
        <taxon>Kitasatosporales</taxon>
        <taxon>Streptomycetaceae</taxon>
        <taxon>Actinacidiphila</taxon>
    </lineage>
</organism>
<protein>
    <submittedName>
        <fullName evidence="1">Uncharacterized protein</fullName>
    </submittedName>
</protein>
<proteinExistence type="predicted"/>
<evidence type="ECO:0000313" key="1">
    <source>
        <dbReference type="EMBL" id="SNT44492.1"/>
    </source>
</evidence>
<accession>A0A239MQT3</accession>
<evidence type="ECO:0000313" key="2">
    <source>
        <dbReference type="Proteomes" id="UP000198280"/>
    </source>
</evidence>
<name>A0A239MQT3_9ACTN</name>
<gene>
    <name evidence="1" type="ORF">SAMN05216252_12623</name>
</gene>
<sequence length="86" mass="9236">MRQRSGEGALVRTPDGLDEWRLAGFAVTLAGDLREDDAEPLRAAIALVRGVASVEPVPADITRHIVDERARSELCGKLATLLTDGK</sequence>
<keyword evidence="2" id="KW-1185">Reference proteome</keyword>